<proteinExistence type="predicted"/>
<evidence type="ECO:0000313" key="1">
    <source>
        <dbReference type="EMBL" id="SGY74048.1"/>
    </source>
</evidence>
<sequence length="138" mass="15023">MSTQQVLNAVTISSTLPKQNIIVLHSHCIFQPVHSQSYHIVLRLRRSSTAIVFFQPHLSSLVVLLCSNANFLSFSARLPSGPSPQPNKPTTVGLARPNLRANRDRVHRAGSDLLNACSCSISCADNTFLLAFGSWALA</sequence>
<dbReference type="EMBL" id="FQNC01000047">
    <property type="protein sequence ID" value="SGY74048.1"/>
    <property type="molecule type" value="Genomic_DNA"/>
</dbReference>
<dbReference type="AlphaFoldDB" id="A0A2X0N4F1"/>
<dbReference type="Proteomes" id="UP000249464">
    <property type="component" value="Unassembled WGS sequence"/>
</dbReference>
<protein>
    <submittedName>
        <fullName evidence="1">BQ5605_C005g03336 protein</fullName>
    </submittedName>
</protein>
<name>A0A2X0N4F1_9BASI</name>
<organism evidence="1 2">
    <name type="scientific">Microbotryum silenes-dioicae</name>
    <dbReference type="NCBI Taxonomy" id="796604"/>
    <lineage>
        <taxon>Eukaryota</taxon>
        <taxon>Fungi</taxon>
        <taxon>Dikarya</taxon>
        <taxon>Basidiomycota</taxon>
        <taxon>Pucciniomycotina</taxon>
        <taxon>Microbotryomycetes</taxon>
        <taxon>Microbotryales</taxon>
        <taxon>Microbotryaceae</taxon>
        <taxon>Microbotryum</taxon>
    </lineage>
</organism>
<gene>
    <name evidence="1" type="primary">BQ5605_C005g03336</name>
    <name evidence="1" type="ORF">BQ5605_C005G03336</name>
</gene>
<evidence type="ECO:0000313" key="2">
    <source>
        <dbReference type="Proteomes" id="UP000249464"/>
    </source>
</evidence>
<reference evidence="1 2" key="1">
    <citation type="submission" date="2016-11" db="EMBL/GenBank/DDBJ databases">
        <authorList>
            <person name="Jaros S."/>
            <person name="Januszkiewicz K."/>
            <person name="Wedrychowicz H."/>
        </authorList>
    </citation>
    <scope>NUCLEOTIDE SEQUENCE [LARGE SCALE GENOMIC DNA]</scope>
</reference>
<keyword evidence="2" id="KW-1185">Reference proteome</keyword>
<accession>A0A2X0N4F1</accession>